<dbReference type="Pfam" id="PF09912">
    <property type="entry name" value="DUF2141"/>
    <property type="match status" value="1"/>
</dbReference>
<gene>
    <name evidence="2" type="ORF">I603_2080</name>
</gene>
<dbReference type="RefSeq" id="WP_068864697.1">
    <property type="nucleotide sequence ID" value="NZ_LZYB01000004.1"/>
</dbReference>
<dbReference type="AlphaFoldDB" id="A0A1A7BHG2"/>
<evidence type="ECO:0000256" key="1">
    <source>
        <dbReference type="SAM" id="SignalP"/>
    </source>
</evidence>
<feature type="chain" id="PRO_5008354972" evidence="1">
    <location>
        <begin position="29"/>
        <end position="176"/>
    </location>
</feature>
<keyword evidence="1" id="KW-0732">Signal</keyword>
<protein>
    <submittedName>
        <fullName evidence="2">DUF2141 domain-containing protein</fullName>
    </submittedName>
</protein>
<accession>A0A1A7BHG2</accession>
<organism evidence="2 3">
    <name type="scientific">Erythrobacter dokdonensis DSW-74</name>
    <dbReference type="NCBI Taxonomy" id="1300349"/>
    <lineage>
        <taxon>Bacteria</taxon>
        <taxon>Pseudomonadati</taxon>
        <taxon>Pseudomonadota</taxon>
        <taxon>Alphaproteobacteria</taxon>
        <taxon>Sphingomonadales</taxon>
        <taxon>Erythrobacteraceae</taxon>
        <taxon>Erythrobacter/Porphyrobacter group</taxon>
        <taxon>Erythrobacter</taxon>
    </lineage>
</organism>
<comment type="caution">
    <text evidence="2">The sequence shown here is derived from an EMBL/GenBank/DDBJ whole genome shotgun (WGS) entry which is preliminary data.</text>
</comment>
<proteinExistence type="predicted"/>
<feature type="signal peptide" evidence="1">
    <location>
        <begin position="1"/>
        <end position="28"/>
    </location>
</feature>
<dbReference type="InterPro" id="IPR018673">
    <property type="entry name" value="DUF2141"/>
</dbReference>
<keyword evidence="3" id="KW-1185">Reference proteome</keyword>
<sequence>MTALVPARPALRPALDAAALGLLGLAAAATPLAAQTLGAKIDNDMSLCAPGQGPAVRLEINGLKSASGNLFVRTYRARESDWLKSRRYIHRIDTVPRKGSTTVCVPLPAAGDYAIVVQHDVNGNREKDFSTDGAGMSNNPEIRTFLGIPRPPGLEKTRFRAGEGVSRIAIQVKYQN</sequence>
<dbReference type="EMBL" id="LZYB01000004">
    <property type="protein sequence ID" value="OBV10867.1"/>
    <property type="molecule type" value="Genomic_DNA"/>
</dbReference>
<evidence type="ECO:0000313" key="2">
    <source>
        <dbReference type="EMBL" id="OBV10867.1"/>
    </source>
</evidence>
<dbReference type="STRING" id="1300349.I603_2080"/>
<dbReference type="Proteomes" id="UP000092484">
    <property type="component" value="Unassembled WGS sequence"/>
</dbReference>
<reference evidence="2 3" key="1">
    <citation type="submission" date="2016-06" db="EMBL/GenBank/DDBJ databases">
        <title>Genome sequence of Porphyrobacter dokdonensis DSW-74.</title>
        <authorList>
            <person name="Kim J.F."/>
            <person name="Song J.Y."/>
        </authorList>
    </citation>
    <scope>NUCLEOTIDE SEQUENCE [LARGE SCALE GENOMIC DNA]</scope>
    <source>
        <strain evidence="2 3">DSW-74</strain>
    </source>
</reference>
<name>A0A1A7BHG2_9SPHN</name>
<evidence type="ECO:0000313" key="3">
    <source>
        <dbReference type="Proteomes" id="UP000092484"/>
    </source>
</evidence>